<evidence type="ECO:0000313" key="2">
    <source>
        <dbReference type="EMBL" id="MCX2817753.1"/>
    </source>
</evidence>
<accession>A0A9Q4C1T7</accession>
<comment type="caution">
    <text evidence="2">The sequence shown here is derived from an EMBL/GenBank/DDBJ whole genome shotgun (WGS) entry which is preliminary data.</text>
</comment>
<dbReference type="EMBL" id="RKLV01000001">
    <property type="protein sequence ID" value="MCX2817753.1"/>
    <property type="molecule type" value="Genomic_DNA"/>
</dbReference>
<feature type="compositionally biased region" description="Acidic residues" evidence="1">
    <location>
        <begin position="240"/>
        <end position="262"/>
    </location>
</feature>
<dbReference type="Proteomes" id="UP001149411">
    <property type="component" value="Unassembled WGS sequence"/>
</dbReference>
<gene>
    <name evidence="2" type="ORF">EGH25_00035</name>
</gene>
<feature type="compositionally biased region" description="Acidic residues" evidence="1">
    <location>
        <begin position="279"/>
        <end position="288"/>
    </location>
</feature>
<dbReference type="RefSeq" id="WP_266085218.1">
    <property type="nucleotide sequence ID" value="NZ_RKLV01000001.1"/>
</dbReference>
<organism evidence="2 3">
    <name type="scientific">Halorutilus salinus</name>
    <dbReference type="NCBI Taxonomy" id="2487751"/>
    <lineage>
        <taxon>Archaea</taxon>
        <taxon>Methanobacteriati</taxon>
        <taxon>Methanobacteriota</taxon>
        <taxon>Stenosarchaea group</taxon>
        <taxon>Halobacteria</taxon>
        <taxon>Halorutilales</taxon>
        <taxon>Halorutilaceae</taxon>
        <taxon>Halorutilus</taxon>
    </lineage>
</organism>
<feature type="compositionally biased region" description="Basic and acidic residues" evidence="1">
    <location>
        <begin position="263"/>
        <end position="277"/>
    </location>
</feature>
<evidence type="ECO:0000313" key="3">
    <source>
        <dbReference type="Proteomes" id="UP001149411"/>
    </source>
</evidence>
<protein>
    <submittedName>
        <fullName evidence="2">Uncharacterized protein</fullName>
    </submittedName>
</protein>
<name>A0A9Q4C1T7_9EURY</name>
<feature type="region of interest" description="Disordered" evidence="1">
    <location>
        <begin position="233"/>
        <end position="288"/>
    </location>
</feature>
<reference evidence="2" key="1">
    <citation type="submission" date="2022-09" db="EMBL/GenBank/DDBJ databases">
        <title>Haloadaptaus new haloarchaeum isolated from saline soil.</title>
        <authorList>
            <person name="Duran-Viseras A."/>
            <person name="Sanchez-Porro C."/>
            <person name="Ventosa A."/>
        </authorList>
    </citation>
    <scope>NUCLEOTIDE SEQUENCE</scope>
    <source>
        <strain evidence="2">F3-133</strain>
    </source>
</reference>
<proteinExistence type="predicted"/>
<dbReference type="AlphaFoldDB" id="A0A9Q4C1T7"/>
<evidence type="ECO:0000256" key="1">
    <source>
        <dbReference type="SAM" id="MobiDB-lite"/>
    </source>
</evidence>
<keyword evidence="3" id="KW-1185">Reference proteome</keyword>
<sequence length="288" mass="32958">MGKEAVRDQLHVFLGGVTEYALEEFRPLGVIGLGFLPGNGVAKILLGPIIDQEISSIKISLQNEFNLIMDYSEEIAEGNDPDAGEYEDRFLRSDFFYQHYEGDRGDEFEEVMMQRLEEVAHDMAPLVEVETDDFWEALEESYDRREAEEVLKYHFSFTDKIVEEFGDGLNIRFDLGPISIGYTKEALRVMPKAEGHLRREIVDRLDEVYGEREGEEEEKLEELEKKNEELRKELERLREEEGDGGDVEGDGEESGAEGEEVEEKTRAEEDADTKNEAGVEVDEPEAED</sequence>